<dbReference type="Proteomes" id="UP001269400">
    <property type="component" value="Unassembled WGS sequence"/>
</dbReference>
<proteinExistence type="predicted"/>
<reference evidence="1" key="1">
    <citation type="journal article" date="2022" name="J Environ Chem Eng">
        <title>Biodegradation of petroleum oil using a constructed nonpathogenic and heavy metal-tolerant bacterial consortium isolated from marine sponges.</title>
        <authorList>
            <person name="Dechsakulwatana C."/>
            <person name="Rungsihiranrut A."/>
            <person name="Muangchinda C."/>
            <person name="Ningthoujam R."/>
            <person name="Klankeo P."/>
            <person name="Pinyakong O."/>
        </authorList>
    </citation>
    <scope>NUCLEOTIDE SEQUENCE</scope>
    <source>
        <strain evidence="1">TL01-2</strain>
    </source>
</reference>
<evidence type="ECO:0000313" key="1">
    <source>
        <dbReference type="EMBL" id="MDU9693933.1"/>
    </source>
</evidence>
<comment type="caution">
    <text evidence="1">The sequence shown here is derived from an EMBL/GenBank/DDBJ whole genome shotgun (WGS) entry which is preliminary data.</text>
</comment>
<dbReference type="EMBL" id="JAPTGD010000002">
    <property type="protein sequence ID" value="MDU9693933.1"/>
    <property type="molecule type" value="Genomic_DNA"/>
</dbReference>
<dbReference type="RefSeq" id="WP_316911150.1">
    <property type="nucleotide sequence ID" value="NZ_JAPTGD010000002.1"/>
</dbReference>
<organism evidence="1 2">
    <name type="scientific">Priestia aryabhattai</name>
    <name type="common">Bacillus aryabhattai</name>
    <dbReference type="NCBI Taxonomy" id="412384"/>
    <lineage>
        <taxon>Bacteria</taxon>
        <taxon>Bacillati</taxon>
        <taxon>Bacillota</taxon>
        <taxon>Bacilli</taxon>
        <taxon>Bacillales</taxon>
        <taxon>Bacillaceae</taxon>
        <taxon>Priestia</taxon>
    </lineage>
</organism>
<dbReference type="AlphaFoldDB" id="A0AAX6NDC8"/>
<name>A0AAX6NDC8_PRIAR</name>
<accession>A0AAX6NDC8</accession>
<evidence type="ECO:0000313" key="2">
    <source>
        <dbReference type="Proteomes" id="UP001269400"/>
    </source>
</evidence>
<sequence length="56" mass="6694">MEKKSISEPMMTLKDKEKIRGIVSERRVQRNQEISNIEESFEKKISRLKESLNSRK</sequence>
<gene>
    <name evidence="1" type="ORF">O0Q50_22390</name>
</gene>
<reference evidence="1" key="2">
    <citation type="submission" date="2022-12" db="EMBL/GenBank/DDBJ databases">
        <authorList>
            <person name="Dechsakulwatana C."/>
            <person name="Rungsihiranrut A."/>
            <person name="Muangchinda C."/>
            <person name="Ningthoujam R."/>
            <person name="Klankeo P."/>
            <person name="Pinyakong O."/>
        </authorList>
    </citation>
    <scope>NUCLEOTIDE SEQUENCE</scope>
    <source>
        <strain evidence="1">TL01-2</strain>
    </source>
</reference>
<protein>
    <submittedName>
        <fullName evidence="1">Uncharacterized protein</fullName>
    </submittedName>
</protein>